<evidence type="ECO:0000313" key="2">
    <source>
        <dbReference type="EMBL" id="MDC0680378.1"/>
    </source>
</evidence>
<protein>
    <submittedName>
        <fullName evidence="2">Uncharacterized protein</fullName>
    </submittedName>
</protein>
<comment type="caution">
    <text evidence="2">The sequence shown here is derived from an EMBL/GenBank/DDBJ whole genome shotgun (WGS) entry which is preliminary data.</text>
</comment>
<dbReference type="EMBL" id="JAQNDK010000002">
    <property type="protein sequence ID" value="MDC0680378.1"/>
    <property type="molecule type" value="Genomic_DNA"/>
</dbReference>
<evidence type="ECO:0000256" key="1">
    <source>
        <dbReference type="SAM" id="MobiDB-lite"/>
    </source>
</evidence>
<name>A0ABT5C3W9_9BACT</name>
<feature type="compositionally biased region" description="Pro residues" evidence="1">
    <location>
        <begin position="1"/>
        <end position="15"/>
    </location>
</feature>
<accession>A0ABT5C3W9</accession>
<dbReference type="Proteomes" id="UP001217485">
    <property type="component" value="Unassembled WGS sequence"/>
</dbReference>
<gene>
    <name evidence="2" type="ORF">POL72_21725</name>
</gene>
<feature type="region of interest" description="Disordered" evidence="1">
    <location>
        <begin position="1"/>
        <end position="57"/>
    </location>
</feature>
<sequence>MTEPSPPTQASPRPPVDLESAQGGAAPAVLVVHASGPPPSPGPATAPSGASGTSSPRAVLLAQLTEMVRTALAAGDLEAARMANEALGKLLATPEQPSGHTADVVRLSTERARRGR</sequence>
<keyword evidence="3" id="KW-1185">Reference proteome</keyword>
<feature type="compositionally biased region" description="Low complexity" evidence="1">
    <location>
        <begin position="45"/>
        <end position="56"/>
    </location>
</feature>
<proteinExistence type="predicted"/>
<reference evidence="2 3" key="1">
    <citation type="submission" date="2023-01" db="EMBL/GenBank/DDBJ databases">
        <title>Minimal conservation of predation-associated metabolite biosynthetic gene clusters underscores biosynthetic potential of Myxococcota including descriptions for ten novel species: Archangium lansinium sp. nov., Myxococcus landrumus sp. nov., Nannocystis bai.</title>
        <authorList>
            <person name="Ahearne A."/>
            <person name="Stevens C."/>
            <person name="Dowd S."/>
        </authorList>
    </citation>
    <scope>NUCLEOTIDE SEQUENCE [LARGE SCALE GENOMIC DNA]</scope>
    <source>
        <strain evidence="2 3">WIWO2</strain>
    </source>
</reference>
<dbReference type="RefSeq" id="WP_272097419.1">
    <property type="nucleotide sequence ID" value="NZ_JAQNDK010000002.1"/>
</dbReference>
<evidence type="ECO:0000313" key="3">
    <source>
        <dbReference type="Proteomes" id="UP001217485"/>
    </source>
</evidence>
<organism evidence="2 3">
    <name type="scientific">Sorangium atrum</name>
    <dbReference type="NCBI Taxonomy" id="2995308"/>
    <lineage>
        <taxon>Bacteria</taxon>
        <taxon>Pseudomonadati</taxon>
        <taxon>Myxococcota</taxon>
        <taxon>Polyangia</taxon>
        <taxon>Polyangiales</taxon>
        <taxon>Polyangiaceae</taxon>
        <taxon>Sorangium</taxon>
    </lineage>
</organism>
<feature type="region of interest" description="Disordered" evidence="1">
    <location>
        <begin position="92"/>
        <end position="116"/>
    </location>
</feature>